<comment type="caution">
    <text evidence="4">The sequence shown here is derived from an EMBL/GenBank/DDBJ whole genome shotgun (WGS) entry which is preliminary data.</text>
</comment>
<dbReference type="EMBL" id="JBHSBC010000021">
    <property type="protein sequence ID" value="MFC3982883.1"/>
    <property type="molecule type" value="Genomic_DNA"/>
</dbReference>
<dbReference type="InterPro" id="IPR002645">
    <property type="entry name" value="STAS_dom"/>
</dbReference>
<comment type="similarity">
    <text evidence="1 2">Belongs to the anti-sigma-factor antagonist family.</text>
</comment>
<dbReference type="InterPro" id="IPR003658">
    <property type="entry name" value="Anti-sigma_ant"/>
</dbReference>
<dbReference type="Proteomes" id="UP001595698">
    <property type="component" value="Unassembled WGS sequence"/>
</dbReference>
<sequence>MTTSTYLLDATLLCVVGEVDATTSAQLEAALVQARRRGKPVIVDMSGVGFLDSGGLTVLLAAHMAAEREGSSLHLAELQPIPLRLLTITGVLSLLHVHTGLQHAVATVSATVPKATAQARPSARAVPPA</sequence>
<evidence type="ECO:0000259" key="3">
    <source>
        <dbReference type="PROSITE" id="PS50801"/>
    </source>
</evidence>
<proteinExistence type="inferred from homology"/>
<organism evidence="4 5">
    <name type="scientific">Streptosporangium jomthongense</name>
    <dbReference type="NCBI Taxonomy" id="1193683"/>
    <lineage>
        <taxon>Bacteria</taxon>
        <taxon>Bacillati</taxon>
        <taxon>Actinomycetota</taxon>
        <taxon>Actinomycetes</taxon>
        <taxon>Streptosporangiales</taxon>
        <taxon>Streptosporangiaceae</taxon>
        <taxon>Streptosporangium</taxon>
    </lineage>
</organism>
<dbReference type="PROSITE" id="PS50801">
    <property type="entry name" value="STAS"/>
    <property type="match status" value="1"/>
</dbReference>
<gene>
    <name evidence="4" type="ORF">ACFOYY_22305</name>
</gene>
<keyword evidence="5" id="KW-1185">Reference proteome</keyword>
<feature type="domain" description="STAS" evidence="3">
    <location>
        <begin position="9"/>
        <end position="108"/>
    </location>
</feature>
<evidence type="ECO:0000256" key="2">
    <source>
        <dbReference type="RuleBase" id="RU003749"/>
    </source>
</evidence>
<dbReference type="NCBIfam" id="TIGR00377">
    <property type="entry name" value="ant_ant_sig"/>
    <property type="match status" value="1"/>
</dbReference>
<dbReference type="SUPFAM" id="SSF52091">
    <property type="entry name" value="SpoIIaa-like"/>
    <property type="match status" value="1"/>
</dbReference>
<dbReference type="Pfam" id="PF13466">
    <property type="entry name" value="STAS_2"/>
    <property type="match status" value="1"/>
</dbReference>
<dbReference type="CDD" id="cd07043">
    <property type="entry name" value="STAS_anti-anti-sigma_factors"/>
    <property type="match status" value="1"/>
</dbReference>
<evidence type="ECO:0000313" key="5">
    <source>
        <dbReference type="Proteomes" id="UP001595698"/>
    </source>
</evidence>
<dbReference type="PANTHER" id="PTHR33495:SF2">
    <property type="entry name" value="ANTI-SIGMA FACTOR ANTAGONIST TM_1081-RELATED"/>
    <property type="match status" value="1"/>
</dbReference>
<dbReference type="InterPro" id="IPR058548">
    <property type="entry name" value="MlaB-like_STAS"/>
</dbReference>
<dbReference type="RefSeq" id="WP_352014937.1">
    <property type="nucleotide sequence ID" value="NZ_JBHSBC010000021.1"/>
</dbReference>
<reference evidence="5" key="1">
    <citation type="journal article" date="2019" name="Int. J. Syst. Evol. Microbiol.">
        <title>The Global Catalogue of Microorganisms (GCM) 10K type strain sequencing project: providing services to taxonomists for standard genome sequencing and annotation.</title>
        <authorList>
            <consortium name="The Broad Institute Genomics Platform"/>
            <consortium name="The Broad Institute Genome Sequencing Center for Infectious Disease"/>
            <person name="Wu L."/>
            <person name="Ma J."/>
        </authorList>
    </citation>
    <scope>NUCLEOTIDE SEQUENCE [LARGE SCALE GENOMIC DNA]</scope>
    <source>
        <strain evidence="5">TBRC 7912</strain>
    </source>
</reference>
<dbReference type="PANTHER" id="PTHR33495">
    <property type="entry name" value="ANTI-SIGMA FACTOR ANTAGONIST TM_1081-RELATED-RELATED"/>
    <property type="match status" value="1"/>
</dbReference>
<name>A0ABV8F6H9_9ACTN</name>
<evidence type="ECO:0000313" key="4">
    <source>
        <dbReference type="EMBL" id="MFC3982883.1"/>
    </source>
</evidence>
<dbReference type="InterPro" id="IPR036513">
    <property type="entry name" value="STAS_dom_sf"/>
</dbReference>
<accession>A0ABV8F6H9</accession>
<evidence type="ECO:0000256" key="1">
    <source>
        <dbReference type="ARBA" id="ARBA00009013"/>
    </source>
</evidence>
<dbReference type="Gene3D" id="3.30.750.24">
    <property type="entry name" value="STAS domain"/>
    <property type="match status" value="1"/>
</dbReference>
<protein>
    <recommendedName>
        <fullName evidence="2">Anti-sigma factor antagonist</fullName>
    </recommendedName>
</protein>